<evidence type="ECO:0000313" key="7">
    <source>
        <dbReference type="Proteomes" id="UP000298030"/>
    </source>
</evidence>
<keyword evidence="3 5" id="KW-1133">Transmembrane helix</keyword>
<comment type="subcellular location">
    <subcellularLocation>
        <location evidence="1 5">Membrane</location>
        <topology evidence="1 5">Multi-pass membrane protein</topology>
    </subcellularLocation>
</comment>
<keyword evidence="5" id="KW-0406">Ion transport</keyword>
<keyword evidence="5" id="KW-0813">Transport</keyword>
<dbReference type="PANTHER" id="PTHR12483">
    <property type="entry name" value="SOLUTE CARRIER FAMILY 31 COPPER TRANSPORTERS"/>
    <property type="match status" value="1"/>
</dbReference>
<dbReference type="GO" id="GO:0005375">
    <property type="term" value="F:copper ion transmembrane transporter activity"/>
    <property type="evidence" value="ECO:0007669"/>
    <property type="project" value="UniProtKB-UniRule"/>
</dbReference>
<name>A0A4Y7SIR2_COPMI</name>
<comment type="similarity">
    <text evidence="5">Belongs to the copper transporter (Ctr) (TC 1.A.56) family. SLC31A subfamily.</text>
</comment>
<organism evidence="6 7">
    <name type="scientific">Coprinellus micaceus</name>
    <name type="common">Glistening ink-cap mushroom</name>
    <name type="synonym">Coprinus micaceus</name>
    <dbReference type="NCBI Taxonomy" id="71717"/>
    <lineage>
        <taxon>Eukaryota</taxon>
        <taxon>Fungi</taxon>
        <taxon>Dikarya</taxon>
        <taxon>Basidiomycota</taxon>
        <taxon>Agaricomycotina</taxon>
        <taxon>Agaricomycetes</taxon>
        <taxon>Agaricomycetidae</taxon>
        <taxon>Agaricales</taxon>
        <taxon>Agaricineae</taxon>
        <taxon>Psathyrellaceae</taxon>
        <taxon>Coprinellus</taxon>
    </lineage>
</organism>
<keyword evidence="7" id="KW-1185">Reference proteome</keyword>
<gene>
    <name evidence="6" type="ORF">FA13DRAFT_1642490</name>
</gene>
<dbReference type="GO" id="GO:0005886">
    <property type="term" value="C:plasma membrane"/>
    <property type="evidence" value="ECO:0007669"/>
    <property type="project" value="TreeGrafter"/>
</dbReference>
<feature type="transmembrane region" description="Helical" evidence="5">
    <location>
        <begin position="153"/>
        <end position="174"/>
    </location>
</feature>
<dbReference type="OrthoDB" id="73901at2759"/>
<dbReference type="Pfam" id="PF04145">
    <property type="entry name" value="Ctr"/>
    <property type="match status" value="1"/>
</dbReference>
<comment type="caution">
    <text evidence="6">The sequence shown here is derived from an EMBL/GenBank/DDBJ whole genome shotgun (WGS) entry which is preliminary data.</text>
</comment>
<reference evidence="6 7" key="1">
    <citation type="journal article" date="2019" name="Nat. Ecol. Evol.">
        <title>Megaphylogeny resolves global patterns of mushroom evolution.</title>
        <authorList>
            <person name="Varga T."/>
            <person name="Krizsan K."/>
            <person name="Foldi C."/>
            <person name="Dima B."/>
            <person name="Sanchez-Garcia M."/>
            <person name="Sanchez-Ramirez S."/>
            <person name="Szollosi G.J."/>
            <person name="Szarkandi J.G."/>
            <person name="Papp V."/>
            <person name="Albert L."/>
            <person name="Andreopoulos W."/>
            <person name="Angelini C."/>
            <person name="Antonin V."/>
            <person name="Barry K.W."/>
            <person name="Bougher N.L."/>
            <person name="Buchanan P."/>
            <person name="Buyck B."/>
            <person name="Bense V."/>
            <person name="Catcheside P."/>
            <person name="Chovatia M."/>
            <person name="Cooper J."/>
            <person name="Damon W."/>
            <person name="Desjardin D."/>
            <person name="Finy P."/>
            <person name="Geml J."/>
            <person name="Haridas S."/>
            <person name="Hughes K."/>
            <person name="Justo A."/>
            <person name="Karasinski D."/>
            <person name="Kautmanova I."/>
            <person name="Kiss B."/>
            <person name="Kocsube S."/>
            <person name="Kotiranta H."/>
            <person name="LaButti K.M."/>
            <person name="Lechner B.E."/>
            <person name="Liimatainen K."/>
            <person name="Lipzen A."/>
            <person name="Lukacs Z."/>
            <person name="Mihaltcheva S."/>
            <person name="Morgado L.N."/>
            <person name="Niskanen T."/>
            <person name="Noordeloos M.E."/>
            <person name="Ohm R.A."/>
            <person name="Ortiz-Santana B."/>
            <person name="Ovrebo C."/>
            <person name="Racz N."/>
            <person name="Riley R."/>
            <person name="Savchenko A."/>
            <person name="Shiryaev A."/>
            <person name="Soop K."/>
            <person name="Spirin V."/>
            <person name="Szebenyi C."/>
            <person name="Tomsovsky M."/>
            <person name="Tulloss R.E."/>
            <person name="Uehling J."/>
            <person name="Grigoriev I.V."/>
            <person name="Vagvolgyi C."/>
            <person name="Papp T."/>
            <person name="Martin F.M."/>
            <person name="Miettinen O."/>
            <person name="Hibbett D.S."/>
            <person name="Nagy L.G."/>
        </authorList>
    </citation>
    <scope>NUCLEOTIDE SEQUENCE [LARGE SCALE GENOMIC DNA]</scope>
    <source>
        <strain evidence="6 7">FP101781</strain>
    </source>
</reference>
<dbReference type="EMBL" id="QPFP01000105">
    <property type="protein sequence ID" value="TEB21662.1"/>
    <property type="molecule type" value="Genomic_DNA"/>
</dbReference>
<dbReference type="PANTHER" id="PTHR12483:SF27">
    <property type="entry name" value="COPPER TRANSPORT PROTEIN CTR1"/>
    <property type="match status" value="1"/>
</dbReference>
<keyword evidence="2 5" id="KW-0812">Transmembrane</keyword>
<dbReference type="AlphaFoldDB" id="A0A4Y7SIR2"/>
<protein>
    <recommendedName>
        <fullName evidence="5">Copper transport protein</fullName>
    </recommendedName>
</protein>
<sequence length="184" mass="20328">MADEDPVITAHEMMPFLHATFGGATWFMNWVPQSGRALAAACIGLVILGIIERWLAAIRSMSGALWWPRADLVTESDKKSALYHPDAGGIRHIHPRNPTALPTDHPSLPVIRLILKSLRPRSTALGEVFRGILYSLQACLRFAFMLVVMTAQFYYIISIVIGMGIGETLFGRLIPSSSSIEPRD</sequence>
<evidence type="ECO:0000256" key="3">
    <source>
        <dbReference type="ARBA" id="ARBA00022989"/>
    </source>
</evidence>
<feature type="transmembrane region" description="Helical" evidence="5">
    <location>
        <begin position="37"/>
        <end position="56"/>
    </location>
</feature>
<keyword evidence="4 5" id="KW-0472">Membrane</keyword>
<accession>A0A4Y7SIR2</accession>
<evidence type="ECO:0000256" key="1">
    <source>
        <dbReference type="ARBA" id="ARBA00004141"/>
    </source>
</evidence>
<dbReference type="InterPro" id="IPR007274">
    <property type="entry name" value="Cop_transporter"/>
</dbReference>
<evidence type="ECO:0000256" key="5">
    <source>
        <dbReference type="RuleBase" id="RU367022"/>
    </source>
</evidence>
<dbReference type="STRING" id="71717.A0A4Y7SIR2"/>
<dbReference type="Proteomes" id="UP000298030">
    <property type="component" value="Unassembled WGS sequence"/>
</dbReference>
<evidence type="ECO:0000256" key="2">
    <source>
        <dbReference type="ARBA" id="ARBA00022692"/>
    </source>
</evidence>
<keyword evidence="5" id="KW-0186">Copper</keyword>
<evidence type="ECO:0000313" key="6">
    <source>
        <dbReference type="EMBL" id="TEB21662.1"/>
    </source>
</evidence>
<keyword evidence="5" id="KW-0187">Copper transport</keyword>
<evidence type="ECO:0000256" key="4">
    <source>
        <dbReference type="ARBA" id="ARBA00023136"/>
    </source>
</evidence>
<proteinExistence type="inferred from homology"/>